<dbReference type="Pfam" id="PF13508">
    <property type="entry name" value="Acetyltransf_7"/>
    <property type="match status" value="1"/>
</dbReference>
<feature type="domain" description="N-acetyltransferase" evidence="1">
    <location>
        <begin position="8"/>
        <end position="144"/>
    </location>
</feature>
<dbReference type="GO" id="GO:0016747">
    <property type="term" value="F:acyltransferase activity, transferring groups other than amino-acyl groups"/>
    <property type="evidence" value="ECO:0007669"/>
    <property type="project" value="InterPro"/>
</dbReference>
<dbReference type="EMBL" id="QPJD01000003">
    <property type="protein sequence ID" value="RCW50380.1"/>
    <property type="molecule type" value="Genomic_DNA"/>
</dbReference>
<name>A0A368W5E5_9BACL</name>
<sequence>MHVNINQYLISDDKSLLDMETIKAFLSRSYWASKRTAERVEKSMQNSLCYGVYDGNKQVGFARVVTDFATMYWLCDVFIDEEHRGQGIGKKLVGSLTTSDELKDLLGILGTKDAHELYEQFGFTSDKERMMRRMPDYIRNLSSH</sequence>
<dbReference type="PANTHER" id="PTHR43233:SF1">
    <property type="entry name" value="FAMILY N-ACETYLTRANSFERASE, PUTATIVE (AFU_ORTHOLOGUE AFUA_6G03350)-RELATED"/>
    <property type="match status" value="1"/>
</dbReference>
<dbReference type="PANTHER" id="PTHR43233">
    <property type="entry name" value="FAMILY N-ACETYLTRANSFERASE, PUTATIVE (AFU_ORTHOLOGUE AFUA_6G03350)-RELATED"/>
    <property type="match status" value="1"/>
</dbReference>
<gene>
    <name evidence="2" type="ORF">DFP97_103401</name>
</gene>
<dbReference type="InterPro" id="IPR000182">
    <property type="entry name" value="GNAT_dom"/>
</dbReference>
<evidence type="ECO:0000259" key="1">
    <source>
        <dbReference type="PROSITE" id="PS51186"/>
    </source>
</evidence>
<evidence type="ECO:0000313" key="2">
    <source>
        <dbReference type="EMBL" id="RCW50380.1"/>
    </source>
</evidence>
<dbReference type="CDD" id="cd04301">
    <property type="entry name" value="NAT_SF"/>
    <property type="match status" value="1"/>
</dbReference>
<dbReference type="InterPro" id="IPR016181">
    <property type="entry name" value="Acyl_CoA_acyltransferase"/>
</dbReference>
<dbReference type="OrthoDB" id="3216107at2"/>
<dbReference type="AlphaFoldDB" id="A0A368W5E5"/>
<keyword evidence="3" id="KW-1185">Reference proteome</keyword>
<evidence type="ECO:0000313" key="3">
    <source>
        <dbReference type="Proteomes" id="UP000252415"/>
    </source>
</evidence>
<keyword evidence="2" id="KW-0808">Transferase</keyword>
<organism evidence="2 3">
    <name type="scientific">Paenibacillus prosopidis</name>
    <dbReference type="NCBI Taxonomy" id="630520"/>
    <lineage>
        <taxon>Bacteria</taxon>
        <taxon>Bacillati</taxon>
        <taxon>Bacillota</taxon>
        <taxon>Bacilli</taxon>
        <taxon>Bacillales</taxon>
        <taxon>Paenibacillaceae</taxon>
        <taxon>Paenibacillus</taxon>
    </lineage>
</organism>
<protein>
    <submittedName>
        <fullName evidence="2">Acetyltransferase (GNAT) family protein</fullName>
    </submittedName>
</protein>
<dbReference type="Gene3D" id="3.40.630.30">
    <property type="match status" value="1"/>
</dbReference>
<dbReference type="RefSeq" id="WP_114379204.1">
    <property type="nucleotide sequence ID" value="NZ_QPJD01000003.1"/>
</dbReference>
<dbReference type="InterPro" id="IPR053144">
    <property type="entry name" value="Acetyltransferase_Butenolide"/>
</dbReference>
<proteinExistence type="predicted"/>
<dbReference type="SUPFAM" id="SSF55729">
    <property type="entry name" value="Acyl-CoA N-acyltransferases (Nat)"/>
    <property type="match status" value="1"/>
</dbReference>
<accession>A0A368W5E5</accession>
<reference evidence="2 3" key="1">
    <citation type="submission" date="2018-07" db="EMBL/GenBank/DDBJ databases">
        <title>Genomic Encyclopedia of Type Strains, Phase III (KMG-III): the genomes of soil and plant-associated and newly described type strains.</title>
        <authorList>
            <person name="Whitman W."/>
        </authorList>
    </citation>
    <scope>NUCLEOTIDE SEQUENCE [LARGE SCALE GENOMIC DNA]</scope>
    <source>
        <strain evidence="2 3">CECT 7506</strain>
    </source>
</reference>
<dbReference type="Proteomes" id="UP000252415">
    <property type="component" value="Unassembled WGS sequence"/>
</dbReference>
<comment type="caution">
    <text evidence="2">The sequence shown here is derived from an EMBL/GenBank/DDBJ whole genome shotgun (WGS) entry which is preliminary data.</text>
</comment>
<dbReference type="PROSITE" id="PS51186">
    <property type="entry name" value="GNAT"/>
    <property type="match status" value="1"/>
</dbReference>